<dbReference type="InterPro" id="IPR046070">
    <property type="entry name" value="DUF6029"/>
</dbReference>
<sequence>MKRFLQAGALAAALLWSGTDIFAETPTTDDATEETTTSLVPVSTSEEGESADMMAKRKESEPSDSKPKRNWGRFSGSFETNTIFYQDDSKTGAIAPPHHYGSNNYLKLDYQLERFSAGLQVEYYPQPLLDMPGKGLEYLWEGFGINNLTEKFVAWTDRNYSITLGDFYEQFGSGLVLRSWEDRMLGLNNSLGGARVTFNIKDIVSGKVLYAFPRFNLGYLDTRIAGADLSFSLSNAIGLTDHALYLEGSAVNRHFSGEPDWYRNGVYFEEIDFKLPENVQTYSARVNYEYRGLVAKFEYVYKSKDAYNATPDGSYGLETGNAQLAELGYTGDGFAVMGQFRRLYLMEERLYRPDEGSAIGLLPGNTMNYIPALSPQHGYLLAGLDPNVPAGVSSLVGGEVGGQIDAYYMFKRGTALGGKRGLKIHANFSISYDLDAVTAKASDFRYRDFSFDIDKSWNSKLRTILFVSLQKNALHNTQQNIFVADVTYKFTRKFSLRGELQYNYAPDTEGTDVDGDWVAGLLEANFAPSWSVYVSDMYNNGGSKVHYYAAGVSFTHSFIRVALTYGRNRKGLICSGGVCREMPAYTGGNLSMTINF</sequence>
<dbReference type="EMBL" id="DWYR01000011">
    <property type="protein sequence ID" value="HJA98842.1"/>
    <property type="molecule type" value="Genomic_DNA"/>
</dbReference>
<organism evidence="3 4">
    <name type="scientific">Candidatus Alistipes avicola</name>
    <dbReference type="NCBI Taxonomy" id="2838432"/>
    <lineage>
        <taxon>Bacteria</taxon>
        <taxon>Pseudomonadati</taxon>
        <taxon>Bacteroidota</taxon>
        <taxon>Bacteroidia</taxon>
        <taxon>Bacteroidales</taxon>
        <taxon>Rikenellaceae</taxon>
        <taxon>Alistipes</taxon>
    </lineage>
</organism>
<feature type="compositionally biased region" description="Basic and acidic residues" evidence="1">
    <location>
        <begin position="54"/>
        <end position="67"/>
    </location>
</feature>
<dbReference type="Pfam" id="PF19494">
    <property type="entry name" value="DUF6029"/>
    <property type="match status" value="1"/>
</dbReference>
<reference evidence="3" key="1">
    <citation type="journal article" date="2021" name="PeerJ">
        <title>Extensive microbial diversity within the chicken gut microbiome revealed by metagenomics and culture.</title>
        <authorList>
            <person name="Gilroy R."/>
            <person name="Ravi A."/>
            <person name="Getino M."/>
            <person name="Pursley I."/>
            <person name="Horton D.L."/>
            <person name="Alikhan N.F."/>
            <person name="Baker D."/>
            <person name="Gharbi K."/>
            <person name="Hall N."/>
            <person name="Watson M."/>
            <person name="Adriaenssens E.M."/>
            <person name="Foster-Nyarko E."/>
            <person name="Jarju S."/>
            <person name="Secka A."/>
            <person name="Antonio M."/>
            <person name="Oren A."/>
            <person name="Chaudhuri R.R."/>
            <person name="La Ragione R."/>
            <person name="Hildebrand F."/>
            <person name="Pallen M.J."/>
        </authorList>
    </citation>
    <scope>NUCLEOTIDE SEQUENCE</scope>
    <source>
        <strain evidence="3">CHK169-11906</strain>
    </source>
</reference>
<dbReference type="Proteomes" id="UP000824259">
    <property type="component" value="Unassembled WGS sequence"/>
</dbReference>
<gene>
    <name evidence="3" type="ORF">H9779_04470</name>
</gene>
<feature type="region of interest" description="Disordered" evidence="1">
    <location>
        <begin position="25"/>
        <end position="73"/>
    </location>
</feature>
<keyword evidence="2" id="KW-0732">Signal</keyword>
<feature type="signal peptide" evidence="2">
    <location>
        <begin position="1"/>
        <end position="23"/>
    </location>
</feature>
<dbReference type="AlphaFoldDB" id="A0A9D2L405"/>
<protein>
    <recommendedName>
        <fullName evidence="5">DUF5723 domain-containing protein</fullName>
    </recommendedName>
</protein>
<feature type="chain" id="PRO_5038876713" description="DUF5723 domain-containing protein" evidence="2">
    <location>
        <begin position="24"/>
        <end position="596"/>
    </location>
</feature>
<comment type="caution">
    <text evidence="3">The sequence shown here is derived from an EMBL/GenBank/DDBJ whole genome shotgun (WGS) entry which is preliminary data.</text>
</comment>
<feature type="compositionally biased region" description="Low complexity" evidence="1">
    <location>
        <begin position="25"/>
        <end position="37"/>
    </location>
</feature>
<accession>A0A9D2L405</accession>
<evidence type="ECO:0008006" key="5">
    <source>
        <dbReference type="Google" id="ProtNLM"/>
    </source>
</evidence>
<name>A0A9D2L405_9BACT</name>
<evidence type="ECO:0000313" key="3">
    <source>
        <dbReference type="EMBL" id="HJA98842.1"/>
    </source>
</evidence>
<reference evidence="3" key="2">
    <citation type="submission" date="2021-04" db="EMBL/GenBank/DDBJ databases">
        <authorList>
            <person name="Gilroy R."/>
        </authorList>
    </citation>
    <scope>NUCLEOTIDE SEQUENCE</scope>
    <source>
        <strain evidence="3">CHK169-11906</strain>
    </source>
</reference>
<proteinExistence type="predicted"/>
<evidence type="ECO:0000313" key="4">
    <source>
        <dbReference type="Proteomes" id="UP000824259"/>
    </source>
</evidence>
<evidence type="ECO:0000256" key="1">
    <source>
        <dbReference type="SAM" id="MobiDB-lite"/>
    </source>
</evidence>
<evidence type="ECO:0000256" key="2">
    <source>
        <dbReference type="SAM" id="SignalP"/>
    </source>
</evidence>